<gene>
    <name evidence="2" type="ORF">C1N76_15230</name>
</gene>
<dbReference type="Gene3D" id="1.10.30.50">
    <property type="match status" value="1"/>
</dbReference>
<dbReference type="Proteomes" id="UP000246996">
    <property type="component" value="Chromosome"/>
</dbReference>
<proteinExistence type="predicted"/>
<dbReference type="GO" id="GO:0008270">
    <property type="term" value="F:zinc ion binding"/>
    <property type="evidence" value="ECO:0007669"/>
    <property type="project" value="InterPro"/>
</dbReference>
<dbReference type="AlphaFoldDB" id="A0A2Z3N9Z3"/>
<keyword evidence="2" id="KW-0540">Nuclease</keyword>
<keyword evidence="2" id="KW-0378">Hydrolase</keyword>
<dbReference type="InterPro" id="IPR025938">
    <property type="entry name" value="RRXRR_dom"/>
</dbReference>
<dbReference type="SMART" id="SM00507">
    <property type="entry name" value="HNHc"/>
    <property type="match status" value="1"/>
</dbReference>
<dbReference type="InterPro" id="IPR047693">
    <property type="entry name" value="RNA-guided_IscB-like"/>
</dbReference>
<dbReference type="Pfam" id="PF01844">
    <property type="entry name" value="HNH"/>
    <property type="match status" value="1"/>
</dbReference>
<dbReference type="GO" id="GO:0004519">
    <property type="term" value="F:endonuclease activity"/>
    <property type="evidence" value="ECO:0007669"/>
    <property type="project" value="UniProtKB-KW"/>
</dbReference>
<dbReference type="InterPro" id="IPR052892">
    <property type="entry name" value="NA-targeting_endonuclease"/>
</dbReference>
<keyword evidence="2" id="KW-0255">Endonuclease</keyword>
<protein>
    <submittedName>
        <fullName evidence="2">HNH endonuclease</fullName>
    </submittedName>
</protein>
<dbReference type="Pfam" id="PF14239">
    <property type="entry name" value="RRXRR"/>
    <property type="match status" value="1"/>
</dbReference>
<dbReference type="CDD" id="cd00085">
    <property type="entry name" value="HNHc"/>
    <property type="match status" value="1"/>
</dbReference>
<name>A0A2Z3N9Z3_GEOTH</name>
<sequence>MFVYIINKHGKPLMPCSPRKARLLLKQKKAKVVRRRTPFTIQLLYGSSGYKQPVSLGVDMGTRHVGISATTKKDVLFEAEAQLRTDIVELLAIRRQFRRSRRNRKTRYREARFLNRRKPEGWLPPSIQHKINSHIKLIDLVHNILPVTSVTIEVAAFDTQKLKNLNIRGVEYQQGEQMGFWNVREYVLYRDNHTCQYCKGKKKDPVLQVHHIESRKTGGDSPDNLITLCKTCHHEIHEKGLEHIFQRKRPPMRDASQMTAMRWAMFSRIREKYSHANITYGYITKCIRIANGLSKSHMVDARCISGNPLAKPSGTVYLLKFVRKNNRQLHKATILKGGKRKSNKAPRFVKGFQLFDKVVYERKECFIFGRRSSGYFDLRLLDGTKVHASASWKKLKRVEHASTLLIERRKGDSSPTFALA</sequence>
<organism evidence="2 3">
    <name type="scientific">Geobacillus thermoleovorans</name>
    <name type="common">Bacillus thermoleovorans</name>
    <dbReference type="NCBI Taxonomy" id="33941"/>
    <lineage>
        <taxon>Bacteria</taxon>
        <taxon>Bacillati</taxon>
        <taxon>Bacillota</taxon>
        <taxon>Bacilli</taxon>
        <taxon>Bacillales</taxon>
        <taxon>Anoxybacillaceae</taxon>
        <taxon>Geobacillus</taxon>
        <taxon>Geobacillus thermoleovorans group</taxon>
    </lineage>
</organism>
<evidence type="ECO:0000313" key="3">
    <source>
        <dbReference type="Proteomes" id="UP000246996"/>
    </source>
</evidence>
<dbReference type="InterPro" id="IPR003615">
    <property type="entry name" value="HNH_nuc"/>
</dbReference>
<dbReference type="InterPro" id="IPR002711">
    <property type="entry name" value="HNH"/>
</dbReference>
<evidence type="ECO:0000259" key="1">
    <source>
        <dbReference type="SMART" id="SM00507"/>
    </source>
</evidence>
<dbReference type="GO" id="GO:0003676">
    <property type="term" value="F:nucleic acid binding"/>
    <property type="evidence" value="ECO:0007669"/>
    <property type="project" value="InterPro"/>
</dbReference>
<dbReference type="EMBL" id="CP027303">
    <property type="protein sequence ID" value="AWO75726.1"/>
    <property type="molecule type" value="Genomic_DNA"/>
</dbReference>
<dbReference type="PANTHER" id="PTHR33877">
    <property type="entry name" value="SLL1193 PROTEIN"/>
    <property type="match status" value="1"/>
</dbReference>
<evidence type="ECO:0000313" key="2">
    <source>
        <dbReference type="EMBL" id="AWO75726.1"/>
    </source>
</evidence>
<feature type="domain" description="HNH nuclease" evidence="1">
    <location>
        <begin position="182"/>
        <end position="234"/>
    </location>
</feature>
<reference evidence="3" key="1">
    <citation type="submission" date="2018-02" db="EMBL/GenBank/DDBJ databases">
        <title>The complete genome of bacterial strain SGAirxxxx.</title>
        <authorList>
            <person name="Schuster S.C."/>
        </authorList>
    </citation>
    <scope>NUCLEOTIDE SEQUENCE [LARGE SCALE GENOMIC DNA]</scope>
    <source>
        <strain evidence="3">SGAir0734</strain>
    </source>
</reference>
<accession>A0A2Z3N9Z3</accession>
<dbReference type="NCBIfam" id="NF040563">
    <property type="entry name" value="guided_IscB"/>
    <property type="match status" value="1"/>
</dbReference>
<dbReference type="PANTHER" id="PTHR33877:SF2">
    <property type="entry name" value="OS07G0170200 PROTEIN"/>
    <property type="match status" value="1"/>
</dbReference>